<name>A0A1M6E1P0_9RHOB</name>
<keyword evidence="9" id="KW-1185">Reference proteome</keyword>
<dbReference type="Pfam" id="PF01694">
    <property type="entry name" value="Rhomboid"/>
    <property type="match status" value="1"/>
</dbReference>
<dbReference type="STRING" id="1447782.SAMN05444417_1742"/>
<comment type="subcellular location">
    <subcellularLocation>
        <location evidence="1">Membrane</location>
        <topology evidence="1">Multi-pass membrane protein</topology>
    </subcellularLocation>
</comment>
<dbReference type="GO" id="GO:0006508">
    <property type="term" value="P:proteolysis"/>
    <property type="evidence" value="ECO:0007669"/>
    <property type="project" value="UniProtKB-KW"/>
</dbReference>
<dbReference type="GO" id="GO:0016020">
    <property type="term" value="C:membrane"/>
    <property type="evidence" value="ECO:0007669"/>
    <property type="project" value="UniProtKB-SubCell"/>
</dbReference>
<evidence type="ECO:0000256" key="1">
    <source>
        <dbReference type="ARBA" id="ARBA00004141"/>
    </source>
</evidence>
<keyword evidence="2 6" id="KW-0812">Transmembrane</keyword>
<dbReference type="InterPro" id="IPR035952">
    <property type="entry name" value="Rhomboid-like_sf"/>
</dbReference>
<sequence length="254" mass="26866">MPPMGVNLGRPRREGPDMHDPRNEDDRDGPAFESPFNAVPPVILAVAALAALIEAAFSLGASGLVGGPGAVGWRLAAARDYGFSPLVFDQILLGDTSLSMWQRLVTYAPIHGSFTQALFGIALLLALGKFVGEVFHWGATLILLMLTTVAGALAFGAVFDGPIALIGLYPATYGLIGAFTYLLWTRLGADGGNRLMAFRLIGVLMGLQLVFTLLFGSNPTWVADVAGFAAGFAASILLAPGGWTAFLDRMRRRT</sequence>
<evidence type="ECO:0000313" key="9">
    <source>
        <dbReference type="Proteomes" id="UP000184292"/>
    </source>
</evidence>
<feature type="region of interest" description="Disordered" evidence="5">
    <location>
        <begin position="1"/>
        <end position="31"/>
    </location>
</feature>
<dbReference type="EMBL" id="FQYO01000003">
    <property type="protein sequence ID" value="SHI79325.1"/>
    <property type="molecule type" value="Genomic_DNA"/>
</dbReference>
<feature type="transmembrane region" description="Helical" evidence="6">
    <location>
        <begin position="163"/>
        <end position="184"/>
    </location>
</feature>
<proteinExistence type="predicted"/>
<dbReference type="SUPFAM" id="SSF144091">
    <property type="entry name" value="Rhomboid-like"/>
    <property type="match status" value="1"/>
</dbReference>
<dbReference type="AlphaFoldDB" id="A0A1M6E1P0"/>
<evidence type="ECO:0000256" key="2">
    <source>
        <dbReference type="ARBA" id="ARBA00022692"/>
    </source>
</evidence>
<feature type="transmembrane region" description="Helical" evidence="6">
    <location>
        <begin position="134"/>
        <end position="157"/>
    </location>
</feature>
<evidence type="ECO:0000313" key="8">
    <source>
        <dbReference type="EMBL" id="SHI79325.1"/>
    </source>
</evidence>
<feature type="transmembrane region" description="Helical" evidence="6">
    <location>
        <begin position="196"/>
        <end position="215"/>
    </location>
</feature>
<feature type="transmembrane region" description="Helical" evidence="6">
    <location>
        <begin position="104"/>
        <end position="127"/>
    </location>
</feature>
<feature type="transmembrane region" description="Helical" evidence="6">
    <location>
        <begin position="42"/>
        <end position="65"/>
    </location>
</feature>
<feature type="domain" description="Peptidase S54 rhomboid" evidence="7">
    <location>
        <begin position="100"/>
        <end position="239"/>
    </location>
</feature>
<evidence type="ECO:0000256" key="6">
    <source>
        <dbReference type="SAM" id="Phobius"/>
    </source>
</evidence>
<protein>
    <submittedName>
        <fullName evidence="8">Membrane associated serine protease, rhomboid family</fullName>
    </submittedName>
</protein>
<keyword evidence="4 6" id="KW-0472">Membrane</keyword>
<gene>
    <name evidence="8" type="ORF">SAMN05444417_1742</name>
</gene>
<evidence type="ECO:0000256" key="3">
    <source>
        <dbReference type="ARBA" id="ARBA00022989"/>
    </source>
</evidence>
<dbReference type="Proteomes" id="UP000184292">
    <property type="component" value="Unassembled WGS sequence"/>
</dbReference>
<keyword evidence="8" id="KW-0645">Protease</keyword>
<dbReference type="InterPro" id="IPR022764">
    <property type="entry name" value="Peptidase_S54_rhomboid_dom"/>
</dbReference>
<feature type="transmembrane region" description="Helical" evidence="6">
    <location>
        <begin position="221"/>
        <end position="246"/>
    </location>
</feature>
<evidence type="ECO:0000256" key="4">
    <source>
        <dbReference type="ARBA" id="ARBA00023136"/>
    </source>
</evidence>
<keyword evidence="3 6" id="KW-1133">Transmembrane helix</keyword>
<evidence type="ECO:0000256" key="5">
    <source>
        <dbReference type="SAM" id="MobiDB-lite"/>
    </source>
</evidence>
<accession>A0A1M6E1P0</accession>
<feature type="compositionally biased region" description="Basic and acidic residues" evidence="5">
    <location>
        <begin position="11"/>
        <end position="30"/>
    </location>
</feature>
<reference evidence="8 9" key="1">
    <citation type="submission" date="2016-11" db="EMBL/GenBank/DDBJ databases">
        <authorList>
            <person name="Jaros S."/>
            <person name="Januszkiewicz K."/>
            <person name="Wedrychowicz H."/>
        </authorList>
    </citation>
    <scope>NUCLEOTIDE SEQUENCE [LARGE SCALE GENOMIC DNA]</scope>
    <source>
        <strain evidence="8 9">DSM 100565</strain>
    </source>
</reference>
<dbReference type="GO" id="GO:0004252">
    <property type="term" value="F:serine-type endopeptidase activity"/>
    <property type="evidence" value="ECO:0007669"/>
    <property type="project" value="InterPro"/>
</dbReference>
<evidence type="ECO:0000259" key="7">
    <source>
        <dbReference type="Pfam" id="PF01694"/>
    </source>
</evidence>
<keyword evidence="8" id="KW-0378">Hydrolase</keyword>
<dbReference type="Gene3D" id="1.20.1540.10">
    <property type="entry name" value="Rhomboid-like"/>
    <property type="match status" value="1"/>
</dbReference>
<organism evidence="8 9">
    <name type="scientific">Wenxinia saemankumensis</name>
    <dbReference type="NCBI Taxonomy" id="1447782"/>
    <lineage>
        <taxon>Bacteria</taxon>
        <taxon>Pseudomonadati</taxon>
        <taxon>Pseudomonadota</taxon>
        <taxon>Alphaproteobacteria</taxon>
        <taxon>Rhodobacterales</taxon>
        <taxon>Roseobacteraceae</taxon>
        <taxon>Wenxinia</taxon>
    </lineage>
</organism>